<reference evidence="3" key="1">
    <citation type="submission" date="2016-10" db="EMBL/GenBank/DDBJ databases">
        <authorList>
            <person name="de Groot N.N."/>
        </authorList>
    </citation>
    <scope>NUCLEOTIDE SEQUENCE [LARGE SCALE GENOMIC DNA]</scope>
    <source>
        <strain evidence="3">CGMCC 1.10697</strain>
    </source>
</reference>
<name>A0A1I0WMR6_9ACTN</name>
<feature type="transmembrane region" description="Helical" evidence="1">
    <location>
        <begin position="211"/>
        <end position="236"/>
    </location>
</feature>
<evidence type="ECO:0000313" key="3">
    <source>
        <dbReference type="EMBL" id="SFA89293.1"/>
    </source>
</evidence>
<keyword evidence="1" id="KW-0812">Transmembrane</keyword>
<keyword evidence="5" id="KW-1185">Reference proteome</keyword>
<accession>A0A1I0WMR6</accession>
<dbReference type="RefSeq" id="WP_091195215.1">
    <property type="nucleotide sequence ID" value="NZ_FOKC01000001.1"/>
</dbReference>
<keyword evidence="1" id="KW-0472">Membrane</keyword>
<evidence type="ECO:0000313" key="2">
    <source>
        <dbReference type="EMBL" id="PKH37988.1"/>
    </source>
</evidence>
<dbReference type="Proteomes" id="UP000199113">
    <property type="component" value="Unassembled WGS sequence"/>
</dbReference>
<protein>
    <submittedName>
        <fullName evidence="3">Uncharacterized protein</fullName>
    </submittedName>
</protein>
<gene>
    <name evidence="2" type="ORF">CXG46_21700</name>
    <name evidence="3" type="ORF">SAMN05192575_1011078</name>
</gene>
<dbReference type="EMBL" id="FOKC01000001">
    <property type="protein sequence ID" value="SFA89293.1"/>
    <property type="molecule type" value="Genomic_DNA"/>
</dbReference>
<dbReference type="EMBL" id="PJBV01000035">
    <property type="protein sequence ID" value="PKH37988.1"/>
    <property type="molecule type" value="Genomic_DNA"/>
</dbReference>
<evidence type="ECO:0000256" key="1">
    <source>
        <dbReference type="SAM" id="Phobius"/>
    </source>
</evidence>
<dbReference type="OrthoDB" id="4842279at2"/>
<evidence type="ECO:0000313" key="4">
    <source>
        <dbReference type="Proteomes" id="UP000199113"/>
    </source>
</evidence>
<reference evidence="2 5" key="2">
    <citation type="submission" date="2017-12" db="EMBL/GenBank/DDBJ databases">
        <title>Pharmacopeia of the Arctic Ocean.</title>
        <authorList>
            <person name="Collins E."/>
            <person name="Ducluzeau A.-L."/>
        </authorList>
    </citation>
    <scope>NUCLEOTIDE SEQUENCE [LARGE SCALE GENOMIC DNA]</scope>
    <source>
        <strain evidence="2 5">DSM 23325</strain>
    </source>
</reference>
<sequence length="314" mass="34131">MTTDREQSSLRHRLEVGRLLIGSVLELGIKAYGAGAAASVALSDAETVGGKAQDAVAAVPNLMERYRAAKYVVDHRQEIQSALDYVNGHTLPQAELEATLERSSVTLRDIQTTNDQVVAAKEAADEALDVGVDLNPFNGYDGIDGIDIGKTQEAFGHVRAAWAAKPDLESIRDLADAAEQVSPYVDQVEVLVPVYYGNVLNVADNFASDEIAATLGVMALALGIAFVLGTAVGFWVRRGRPGLVARTLQRWGARTFRRWYVRNLPHALSPALYSAAHERIQRDIVADPQDALSPEAFRELERWFAGRGRDTPAP</sequence>
<organism evidence="3 4">
    <name type="scientific">Nocardioides alpinus</name>
    <dbReference type="NCBI Taxonomy" id="748909"/>
    <lineage>
        <taxon>Bacteria</taxon>
        <taxon>Bacillati</taxon>
        <taxon>Actinomycetota</taxon>
        <taxon>Actinomycetes</taxon>
        <taxon>Propionibacteriales</taxon>
        <taxon>Nocardioidaceae</taxon>
        <taxon>Nocardioides</taxon>
    </lineage>
</organism>
<proteinExistence type="predicted"/>
<evidence type="ECO:0000313" key="5">
    <source>
        <dbReference type="Proteomes" id="UP000233565"/>
    </source>
</evidence>
<keyword evidence="1" id="KW-1133">Transmembrane helix</keyword>
<dbReference type="AlphaFoldDB" id="A0A1I0WMR6"/>
<dbReference type="Proteomes" id="UP000233565">
    <property type="component" value="Unassembled WGS sequence"/>
</dbReference>